<evidence type="ECO:0000256" key="1">
    <source>
        <dbReference type="SAM" id="MobiDB-lite"/>
    </source>
</evidence>
<evidence type="ECO:0000313" key="3">
    <source>
        <dbReference type="EMBL" id="KAK3020813.1"/>
    </source>
</evidence>
<evidence type="ECO:0000313" key="4">
    <source>
        <dbReference type="Proteomes" id="UP001188597"/>
    </source>
</evidence>
<name>A0AA88W762_9ASTE</name>
<feature type="compositionally biased region" description="Pro residues" evidence="1">
    <location>
        <begin position="429"/>
        <end position="438"/>
    </location>
</feature>
<proteinExistence type="predicted"/>
<dbReference type="Proteomes" id="UP001188597">
    <property type="component" value="Unassembled WGS sequence"/>
</dbReference>
<evidence type="ECO:0000259" key="2">
    <source>
        <dbReference type="Pfam" id="PF14244"/>
    </source>
</evidence>
<keyword evidence="4" id="KW-1185">Reference proteome</keyword>
<dbReference type="PANTHER" id="PTHR37610:SF97">
    <property type="entry name" value="RETROTRANSPOSON GAG DOMAIN-CONTAINING PROTEIN"/>
    <property type="match status" value="1"/>
</dbReference>
<dbReference type="EMBL" id="JAVXUP010000794">
    <property type="protein sequence ID" value="KAK3020813.1"/>
    <property type="molecule type" value="Genomic_DNA"/>
</dbReference>
<dbReference type="AlphaFoldDB" id="A0AA88W762"/>
<gene>
    <name evidence="3" type="ORF">RJ639_047685</name>
</gene>
<dbReference type="PANTHER" id="PTHR37610">
    <property type="entry name" value="CCHC-TYPE DOMAIN-CONTAINING PROTEIN"/>
    <property type="match status" value="1"/>
</dbReference>
<accession>A0AA88W762</accession>
<feature type="domain" description="Retrotransposon Copia-like N-terminal" evidence="2">
    <location>
        <begin position="26"/>
        <end position="69"/>
    </location>
</feature>
<sequence length="514" mass="56368">MAKDAETSKPKHLDPTSEYYLSSQANSGNSLTKDTLKGDNYVAWEQSAILTLKSHNKLAFIDGRITKPDPKSEDFLAWDIVNSTLCFWICNSLDPPIRDTVSRLNEAKLIWNSLKTRYSMPNRSRIYKLWSDVSMTTQGGTSVMTYYTKLLGMWDELLTLLPLESCGCPKGTEKMNWYQDLQTYQFLMGLDDKYATLHTQIINMDLFPNIDRVYAMVMQEESHRGITGSRDTTPAVGFHAQNGPPIAWSSGIVPATAGDPDRTPTERPWCTFCHRVGHTHEKCYRSLGIAPPGKGRGRGSPAMSQNVVRSLSGPLQASATMTQNISPSLGQAQAATTSALPVLTPEQMQRLITFLESSQSGTDSLVGPHFEEPDWIGLIHCDIWGPYQGRHTTSDRGRSATLTGFHSFPWSAGITAGPDPEISSLASPPSSPTTPSPIPGRGKRQKNAHSVLKDYVCHNAQVLPPASSTPTNGSSGPRYPLANFVSCKSFSAAHTQFLDAVSSSFEPRSYKAAS</sequence>
<organism evidence="3 4">
    <name type="scientific">Escallonia herrerae</name>
    <dbReference type="NCBI Taxonomy" id="1293975"/>
    <lineage>
        <taxon>Eukaryota</taxon>
        <taxon>Viridiplantae</taxon>
        <taxon>Streptophyta</taxon>
        <taxon>Embryophyta</taxon>
        <taxon>Tracheophyta</taxon>
        <taxon>Spermatophyta</taxon>
        <taxon>Magnoliopsida</taxon>
        <taxon>eudicotyledons</taxon>
        <taxon>Gunneridae</taxon>
        <taxon>Pentapetalae</taxon>
        <taxon>asterids</taxon>
        <taxon>campanulids</taxon>
        <taxon>Escalloniales</taxon>
        <taxon>Escalloniaceae</taxon>
        <taxon>Escallonia</taxon>
    </lineage>
</organism>
<comment type="caution">
    <text evidence="3">The sequence shown here is derived from an EMBL/GenBank/DDBJ whole genome shotgun (WGS) entry which is preliminary data.</text>
</comment>
<protein>
    <recommendedName>
        <fullName evidence="2">Retrotransposon Copia-like N-terminal domain-containing protein</fullName>
    </recommendedName>
</protein>
<reference evidence="3" key="1">
    <citation type="submission" date="2022-12" db="EMBL/GenBank/DDBJ databases">
        <title>Draft genome assemblies for two species of Escallonia (Escalloniales).</title>
        <authorList>
            <person name="Chanderbali A."/>
            <person name="Dervinis C."/>
            <person name="Anghel I."/>
            <person name="Soltis D."/>
            <person name="Soltis P."/>
            <person name="Zapata F."/>
        </authorList>
    </citation>
    <scope>NUCLEOTIDE SEQUENCE</scope>
    <source>
        <strain evidence="3">UCBG64.0493</strain>
        <tissue evidence="3">Leaf</tissue>
    </source>
</reference>
<dbReference type="InterPro" id="IPR029472">
    <property type="entry name" value="Copia-like_N"/>
</dbReference>
<dbReference type="Pfam" id="PF14244">
    <property type="entry name" value="Retrotran_gag_3"/>
    <property type="match status" value="1"/>
</dbReference>
<feature type="region of interest" description="Disordered" evidence="1">
    <location>
        <begin position="418"/>
        <end position="445"/>
    </location>
</feature>